<organism evidence="5 6">
    <name type="scientific">Candidatus Clostridium stratigraminis</name>
    <dbReference type="NCBI Taxonomy" id="3381661"/>
    <lineage>
        <taxon>Bacteria</taxon>
        <taxon>Bacillati</taxon>
        <taxon>Bacillota</taxon>
        <taxon>Clostridia</taxon>
        <taxon>Eubacteriales</taxon>
        <taxon>Clostridiaceae</taxon>
        <taxon>Clostridium</taxon>
    </lineage>
</organism>
<accession>A0ABW8T2A2</accession>
<feature type="domain" description="Sporulation protein YpeB PepSY1 and PepSY2" evidence="3">
    <location>
        <begin position="184"/>
        <end position="379"/>
    </location>
</feature>
<evidence type="ECO:0000259" key="4">
    <source>
        <dbReference type="Pfam" id="PF20769"/>
    </source>
</evidence>
<feature type="domain" description="Sporulation protein YpeB N-terminal" evidence="4">
    <location>
        <begin position="31"/>
        <end position="166"/>
    </location>
</feature>
<dbReference type="Pfam" id="PF14620">
    <property type="entry name" value="YPEB_PepSY1-2"/>
    <property type="match status" value="1"/>
</dbReference>
<sequence length="456" mass="51493">MQMTKKRIIYTIAVTLIVVFSTTFAILMTLERTDYRNYLQSEYSKNMHELITSVENIRVDLSKAAITNSREKKIITFEEIFRYSATANDKLHSLPIPQQNIESTSKFLSQVGDFCYSLVKASSEGKDLSDKDYSNIDNLKQEALKLQNDLNVVLADISEGRVKWGEIRQKATGVLASQNAEAVSTQFANIQKQIAAYPSLIYDGPFSDNIMNIKPKITAQAEVSLSDATNVVYKVIGKENIEKIDNVSNEGKTKIPSYRFNVTMKNRNAKQNIVICEISKNGGRVVYLLDNRLINNPTIDLKKAADIGAKYLLNLGYKNMVTAYTLKYDNTAIINYVFKQNDIAIYPDQIKLKIALDNGNIIGIESEKYLVSHEENRKLNTPKISEAEAEAKVSKRLSISTKRLAVIPTETNTEILCYEFTGSYQKDKFIVYINAQTGYEQRILQIINTPNGELAM</sequence>
<reference evidence="5 6" key="1">
    <citation type="submission" date="2024-11" db="EMBL/GenBank/DDBJ databases">
        <authorList>
            <person name="Heng Y.C."/>
            <person name="Lim A.C.H."/>
            <person name="Lee J.K.Y."/>
            <person name="Kittelmann S."/>
        </authorList>
    </citation>
    <scope>NUCLEOTIDE SEQUENCE [LARGE SCALE GENOMIC DNA]</scope>
    <source>
        <strain evidence="5 6">WILCCON 0185</strain>
    </source>
</reference>
<dbReference type="EMBL" id="JBJHZZ010000001">
    <property type="protein sequence ID" value="MFL0245873.1"/>
    <property type="molecule type" value="Genomic_DNA"/>
</dbReference>
<dbReference type="InterPro" id="IPR025711">
    <property type="entry name" value="PepSY"/>
</dbReference>
<evidence type="ECO:0000256" key="1">
    <source>
        <dbReference type="SAM" id="Phobius"/>
    </source>
</evidence>
<comment type="caution">
    <text evidence="5">The sequence shown here is derived from an EMBL/GenBank/DDBJ whole genome shotgun (WGS) entry which is preliminary data.</text>
</comment>
<dbReference type="InterPro" id="IPR048402">
    <property type="entry name" value="YpeB_N"/>
</dbReference>
<gene>
    <name evidence="5" type="primary">ypeB</name>
    <name evidence="5" type="ORF">ACJDUG_02640</name>
</gene>
<evidence type="ECO:0000259" key="3">
    <source>
        <dbReference type="Pfam" id="PF14620"/>
    </source>
</evidence>
<proteinExistence type="predicted"/>
<evidence type="ECO:0000313" key="5">
    <source>
        <dbReference type="EMBL" id="MFL0245873.1"/>
    </source>
</evidence>
<keyword evidence="1" id="KW-0812">Transmembrane</keyword>
<protein>
    <submittedName>
        <fullName evidence="5">Germination protein YpeB</fullName>
    </submittedName>
</protein>
<dbReference type="NCBIfam" id="TIGR02889">
    <property type="entry name" value="spore_YpeB"/>
    <property type="match status" value="1"/>
</dbReference>
<evidence type="ECO:0000313" key="6">
    <source>
        <dbReference type="Proteomes" id="UP001623591"/>
    </source>
</evidence>
<keyword evidence="6" id="KW-1185">Reference proteome</keyword>
<dbReference type="RefSeq" id="WP_406768328.1">
    <property type="nucleotide sequence ID" value="NZ_JBJHZZ010000001.1"/>
</dbReference>
<keyword evidence="1" id="KW-1133">Transmembrane helix</keyword>
<feature type="domain" description="PepSY" evidence="2">
    <location>
        <begin position="383"/>
        <end position="440"/>
    </location>
</feature>
<dbReference type="Pfam" id="PF03413">
    <property type="entry name" value="PepSY"/>
    <property type="match status" value="1"/>
</dbReference>
<feature type="transmembrane region" description="Helical" evidence="1">
    <location>
        <begin position="7"/>
        <end position="30"/>
    </location>
</feature>
<evidence type="ECO:0000259" key="2">
    <source>
        <dbReference type="Pfam" id="PF03413"/>
    </source>
</evidence>
<dbReference type="Pfam" id="PF20769">
    <property type="entry name" value="YPEB_N"/>
    <property type="match status" value="1"/>
</dbReference>
<dbReference type="InterPro" id="IPR014239">
    <property type="entry name" value="YpeB_PepSY1-2"/>
</dbReference>
<dbReference type="Proteomes" id="UP001623591">
    <property type="component" value="Unassembled WGS sequence"/>
</dbReference>
<keyword evidence="1" id="KW-0472">Membrane</keyword>
<name>A0ABW8T2A2_9CLOT</name>